<evidence type="ECO:0000313" key="5">
    <source>
        <dbReference type="EMBL" id="EDO42273.1"/>
    </source>
</evidence>
<dbReference type="OrthoDB" id="6153184at2759"/>
<feature type="region of interest" description="Disordered" evidence="2">
    <location>
        <begin position="6659"/>
        <end position="6734"/>
    </location>
</feature>
<dbReference type="SUPFAM" id="SSF56968">
    <property type="entry name" value="Lipovitellin-phosvitin complex, beta-sheet shell regions"/>
    <property type="match status" value="1"/>
</dbReference>
<evidence type="ECO:0000256" key="3">
    <source>
        <dbReference type="SAM" id="Phobius"/>
    </source>
</evidence>
<dbReference type="PROSITE" id="PS50853">
    <property type="entry name" value="FN3"/>
    <property type="match status" value="3"/>
</dbReference>
<dbReference type="InterPro" id="IPR015816">
    <property type="entry name" value="Vitellinogen_b-sht_N"/>
</dbReference>
<feature type="region of interest" description="Disordered" evidence="2">
    <location>
        <begin position="6622"/>
        <end position="6646"/>
    </location>
</feature>
<proteinExistence type="predicted"/>
<dbReference type="InterPro" id="IPR013783">
    <property type="entry name" value="Ig-like_fold"/>
</dbReference>
<evidence type="ECO:0000256" key="1">
    <source>
        <dbReference type="SAM" id="Coils"/>
    </source>
</evidence>
<feature type="compositionally biased region" description="Basic and acidic residues" evidence="2">
    <location>
        <begin position="6792"/>
        <end position="6812"/>
    </location>
</feature>
<dbReference type="CDD" id="cd00063">
    <property type="entry name" value="FN3"/>
    <property type="match status" value="1"/>
</dbReference>
<dbReference type="PANTHER" id="PTHR16897">
    <property type="entry name" value="OS10G0105400 PROTEIN"/>
    <property type="match status" value="1"/>
</dbReference>
<dbReference type="InterPro" id="IPR003961">
    <property type="entry name" value="FN3_dom"/>
</dbReference>
<dbReference type="Gene3D" id="2.30.230.10">
    <property type="entry name" value="Lipovitellin, beta-sheet shell regions, chain A"/>
    <property type="match status" value="1"/>
</dbReference>
<keyword evidence="6" id="KW-1185">Reference proteome</keyword>
<dbReference type="InterPro" id="IPR015819">
    <property type="entry name" value="Lipid_transp_b-sht_shell"/>
</dbReference>
<dbReference type="Gene3D" id="2.60.40.2030">
    <property type="match status" value="1"/>
</dbReference>
<dbReference type="SUPFAM" id="SSF49265">
    <property type="entry name" value="Fibronectin type III"/>
    <property type="match status" value="6"/>
</dbReference>
<feature type="coiled-coil region" evidence="1">
    <location>
        <begin position="1617"/>
        <end position="1644"/>
    </location>
</feature>
<dbReference type="Gene3D" id="2.60.40.10">
    <property type="entry name" value="Immunoglobulins"/>
    <property type="match status" value="1"/>
</dbReference>
<dbReference type="InterPro" id="IPR011030">
    <property type="entry name" value="Lipovitellin_superhlx_dom"/>
</dbReference>
<sequence>MNINLRFSCFLEILLLADIVAFISEFPFFSVRWLINSKTKTCPFQIDLTPVSREEGVNGSVHSLRLDVREPRIRRVRSFGRIVTHPVNEELERKLIKPFYFRQYDHGSVVDAIFPKDDDPQALGLKKGIAGSFQVDLKSVSIPQSRVQEHDDSGVYHATYTTLSANDTDATLKREWSNHDYVQFADGTPVSGEHKVQFRHEGIVHVQDGRIKKVHRTHKGVVRPAKGNPRVDNIDSYQHQDIEMSTSGYSKLTLVSCKKKKNKHRARRAAERHRCDMRGLHRDNLVFADVHKVKTDTVGGEKIKFRPFYELIRCFSDKSVEDREVGLCAREIHKLVKYDDKAFQKIRRLVLEREHQNTTTWAVLTSALAAHGKLEAQETLAHALMSSYPRPLTDEEYEALLEGIFFLPQGPLHKTLFDALLKDAARDDNPHKHAAMPMLVLAGLVKRAHNSGYNTTLSDNVAELIHNSYQNKTNVHHPDSPEHEHCLRRHIWAFGNLGHLSGLDVILRHINHDSSGIRSAVVSAMRKLPEKHTDEHLFSTLFSDEHTDVKAAVFEVFVERHQNLSSRLLKGIEHALWHANEDDSLDSIVNEFLENHGDHPHAKHMRRRRSLIRRQKRALFPALRPREFRLGQRKRWVQTFGGKWLGAESQIQFLNQVYLSIGIFGGRFEVNIDNYAKITAHILKFSFDVVKGKAAFKASASFKNDIPKDLIHAIADAGDDILAGVDSITSIIIKYVQKFQFKIKGYVPLYIDKFVDFVNKLIKFVENLVKPLRPINLINKILKFAKDIVNRLKNWKWLLGKIKKIQISLSKLTIVDEIFRKVLGALDRILDIVNRISIHLPHNLPPNFQIKDLLRWLKSVSVRLQDSKIADYFKSLGFSVPGGFRIQLPFRFAIRFSFAIDKFTSICIRIVNFGNNFLDMSSIFDALRNIRFPRLSLPELEGRFPKSSPGRFNFGLSFDWRINLKFKLNLKSPGFLKFLNVMGKLVDFLKQFKLPSFDLEKFFEKIMPGKELDLKKIFQELFGGSNSTAIGRNPADILQDFIEKILDLFDSRLPNITAISDITDFFKELGPATKEFAEESVKKVCAVYKFALNSSSDFKDFGENMESQSIAIMKTVKGDVQNALDEIMNFTITVDSLIDEIEKNFTVATRGFVSDSLGDLSRSLKAIQDLADDVVDFANGTASKVSGVCDRTADFSADIIDEVQNISKVALGELGQFIGPVAVKVKKFGQELKVAIDKVEKWYTDTLSRRVGKLSKISRIIADLMSILNTEKGFLGDVKKVAVKVNDILLNLDNIPQHANRARKTADDIINFADRAQNFKNEIKKLDIRKQFGIDYDTRVRQLCNEFKILASDTLDKIGGYDIAEEVNGFFTKEADKLINKAVSKFRQIKEPITEVQEELRDISTMVDTVMDVLINLKPFSNNLSPILATIKNLPDCGEAKKIFLESVKPCVKKAGVVGKYAIAQYKDMRKEIKVLFDMIPETWKSLKIQKCIKGAACIPKAFIDQVNVIKDKVEVLKEKFQEASGYTDMLATCKAGADNITAVVDTVKNLTQQIKDFDIRDDIKKVKDVLRKVTGREVEEVDIPTTLPTAPTLPGIPTVPTGLPVTPPFNKEKNKLKRIIDIIKRAKETKKKMEEILENTFKAMRTVYDDAILQHTKSILEVRRKLQLSYDLWKKTKDINTVIQALNTVVKGASNYAENIQDVTSKINSPIVDLLTETGELSNIIEPHMTKYVGKVTDVKNKVDDFLNKVTSFLNKIQLRQKGLNMNEYKPWSHYPYCSEAVCLRPLRRSSKLYLDTIFTWKYPHLDDLSSVRDTGKWLIPGLFDDYKVEGIAQISDSEMLLGMYGVSANEGRASLLVVTDTGRQTVKKIIQLGSQGSPFTAKISGVAIAREFVWISDKNSRTVYRVSSGVLGGSSGPIWAGVSSGKTVEGTASSVSYDEPNNMLWVTVAPAGKAYGYKLSANGDLFGNLAPDRTIVIGPSAQGMALVHQFGTEYVVVARCLDYQCKLEFHDISAGDEVSEGTISRVVRTPTGLESVQKVTSDRLVLTFSSGTFSEQDAIERIAGDFEDRYFRIKTPVLKMTFGIQENCLYFKVWFDYIIEPRRLFPYGNMICGALRKRSVEQQLLESDIYSQELEKIHSQSRRSLQHGNPPACLKVFRGNAIRGYHEFYSYTQYIPVFIIIVVFEGGAGGYYFVDYYGELCMRDKVFKAGLIPGAWISAHASASAIVFIVQAGISIEAIILESYLLPELEVRIDKWPLQACISLKLRMTPLKIRVWLWYRLLLCIRIRCKLFWCSIKIEWCSKKTFKEWWWSARMIEKTLFTNCHKNIDKTPPTTGSCVARQAGDKKYFVQWQGFTEDTRIQFYRVMIGSIRGSGDDFGENVGLASSKVVRNLPIMHGRDVFISVVATNGAGLDSRLAMCTPFKANRQGPQIRAVNDGTDLGKDVDFQSSDDMLGTNFVWRNKNDVVDVKWGISSGSKCTLDASEADIYPMTSMGESLSIQTSGLSLTHGHKYYTRVYAMNKIGLKTLMCSDGVTVDKTPPVPGYLYDGADDQDADYLPSLKRVRAKYEPFKDPESPIVKYEWKVVDVDTGTDLTSFTNILLSQRTPLMEGLSLAPGTPYKIVLKGTNAAGLTAVTESDGFKADQSPPNCQEIIDVQDEKTNIDVDFVRKLENIQAKWSCTDKESGIASQEIAVGTYPGGDDIRSFKDQSLTYSAVLPDGKRYARVTNITAEPGVRYHVTVKVVNGAGLCRTLTTDGILIDTTPPSVAAQFIKDGLSGKDQNYTKERFSYSAYWKQAFVDPESSIHEYHMGVGTAPGLIDTMPFTSMGASTHGTLTGLLLESGQIYYVTVVGCNGVGMCVNASSNGAIVDFVSPHPGAVTTPNKFQWIKKSVWARWNWCVADEKDLGAQSKAKCANDSFYDVHTGISTFGLSVSTVGSSQILTGFKEVGKVRASGRSIDLEDGVFSVVVQATDKAGMTASGLSNTLIVDSTPPVINLVQHGSAGRPERYVNKNKITFSAYFEIEDDLSKVASYKVSVGSYSGADDVLGPQTVNLPYAQSYIVASWISDAESALENGRKYYITVQAVNKAGLIGSKSSEPLIADFEPPKNVLMMDGWGMTDSQYQSYTSLFRAHWLGLTDFSGVQNISLGLSSMPNAKTCDQHPLENVQGNGNYHVLSGLHLQSGSKYYACMKFVDNANNEAMFFSDGVLVDSSPPLPGVVSDGRPDKDIQVQIESSILRASWSNFTEKETDIVKYSLAFGTYPGKEDIQEFTDVGQVTSAASSKLKVPELSSGQRYYATVIAYNNLGIPSVGVSSDGVLVDFTPPVFTTAASDGETLGIDEDYTGGAGLKVTWTCEDKETGLQSVEVGFGFQPGKADVMNFTKVPVSETTFSLSTNLRAGYRYFATVRCINKVGLKSTSSSDGVTYDITPPKGLSIDDLDYQASTRDIVVAWKFKDVESGLREYHVLLEDAVAKSQQGPYTFNSSSSSVTVHLQSPLIPGHKYVINVTGVNNVGLSASLVSDGFVVDITPATCSNVWNGMDLLKEIRYVPKTARLVVSWDCYDNESQIKGFRFAVKDATNNTFVLPFHKLKSTFNATGNTILTGNGKWIPEYTEGHSYVIGIEILNAVSLKAVFWTKPVIVDSSPPVFKNLRLKFSPAMESLTAQWSLEDSESGVMALKWGLGRTPQQTDVSSLKALPPATRTITVNSSLVVLELGKTYFLSLEATNNAGLTSRAVSNGVVIDRTKPNAGVVTAQYVLPFDYDRSKNTVPGTSFPVSWTGFIDQESGIAGYSWAIGTSMLSTQSLSNRYYTRVPAGSVGGVIISNFTVTGNVTYYVCVRATNGAGLERTDCSPGITVILGKFSAGIVKDGPSKLLKDSDFQLDDHALWVHWDGFKDPVYGISSYEWCIGVTQPSPKQYNICKWPYMRLDRIVNKAHRFHNLTLNHGTTYYATVKAKNSRGESVRATSDGVLVDRSPPIGGAIKIAPTVGTETLYMTSLAAPTITWTMEDEESGMDYFRIGVGEFPLQDNLLKFTRVSGLDRSVDLDDLNFTTTQGQSFYVTLTGYNMLGLETTLTSQEVVVDLTPPEVGEVLDGNEDQDKDYQMTSAAISAHWRGFKDAQSDILEYQWCVGTGQGVCNVVGLTSVGLKTSAKAVVSLEDGTRYFVTVLATNSAGLKTTSYSDGVTIDDTSPIAGDVKFDTPIMAKNLSLQSDNRKIKVTWDKFEDKESGIEKLEWCVGNSSGECNIVDLTAISADDVTLEHYFNVPITAGSSLFVTFVASNGAGGKTNVSSNELLVDSTKPTIGGVTVGNTGSKTYLKKDEALKADWGGFEDPESGMHHYEVAACMANSPQQCITSFINVGLDTSLNNDGLDLKPGITYILVVRAFNKVIMYSEATSNLFMLADQPPIPGNVFDGDKIGRDISIQSSTSTMTANWQPFTDSTSRIAMYQVCVGDKPSLCNIAPFRTVHSALQAAVSGLSLAHKKTYYVTVQATNEAGYTETATSNGVTIDATPPVGGIVRDGLLADDINFQASDSFIAANWDAFTDPETGVDRYIWCAGTMRGSCDVIGERVVRDRTAVNIQISPPLSSGIPVYVTVSAVNGAGARTSLHSDGVTIDTTPPVITKVLDLQRNDTLEDTDYLTSAIEYCAAWVSGDDEAGILRSELSVCSTLNPNDCLVKSNDVGNRTLVCVSNLEFVEGVKYTTTIRITNNVGLTATKSSDGFILDTTPPIMGDVEHTETESDPRERSSRRFTSSGVSVKWRGFWDKESAVEKYHVCLGTRQETCDVTNYTTVEGVMSYSFVGLALSHNTKYFVSVEAENSAGLRSPAVSSDGVLFDDTAPLSSSVIYDGNVEGDDIDYQRSDREISANWKPFEDPESDITKVTWCAGSLPGHCDVISSTKLLTFATAVHEVLDTPMANGQRYYVTVIATNGAGEETRVTSDGVTIDTTPPTTGVVLDGNQDSDVEYVLGDSNIEGHWKSFVDAESGIKSYEVAICEAKDILNCPQLYMSVNLATNFSVTGIDLDSGMMYIIKVRATNMAGLQSEAQSNGFTIDFSAPVARSAWVGLGMTEEKYSGSDHLNARWLQFSDDESGIAYYEVCVGIPSSDCNVTDFLNVGLTTNYTITGLGLTNGHMYHVTVRGTNRVGQTAQVTTKAVLVDVTAPEVIDPVYNNTNSSNNPSPYVRFSCTEELLSVDWDEFEDPESGLRRYDWCVGKRTDACDVVEMKSAALDTYANAITEEIRTGTQLFAQVNVMNNAGHVTHLVSKPCVVITAIPKVVEVIDLENINSTNMKDIDYKADMESLTLRWKLLGRFLGDISRMKLEVAVTHPSSNESYPSMDHSKSWNGEPFAQNFMRVPPTEDRVTIRSLNLEPWEEYRGVVRVWNEGKIYAEGSTDGIRLEPTPPLPRRVILKDSAPEKERKRWLPNLRLPPFMSKQKAEAYNDSVAVDDVIFISSPSEITVGVTAGFNATNFTLSNETIAMLEANKFSPTKEFKLLVTRITSIANNTNATEETEEMRTLPGIANPEGPCCVNHTMDSNKHYSDTHFKPTIPVQRFGSSIAFLDNGFAVVGATGQAFVFSTRYVWLPHQAISVEADSLAKVAVWRDKLLVYTNNTLRIYSFKLNGEIINLVKKATISNCKRSPCNADVSWSNMISKKSVIFNDTVVVSGMSADKGVLGVFQERYGAWRFVNELGRTESDPSFGESFAINDEAIAVTLDSGAFVSLYSRKDLSLVIKVDLSRFGLNITSPEIRLTDSNTLVLLSTKTSVMLVLDIDLVAKTHTKVCQYQAPPEIRLSGSMDLTGMNQGIVVALGMQSLRGRDGVLLVGFHGTYDYHPDPSRAGVCPQLARVDSRENHFRFDDAVISTAVAIKDSKLLFGTPGVLALPGLSEARGTGRVYMSTYCPQNFIRTRFTRLDIRDTYRCTSCEGARSFGGFSTICTSCYNRKCASTSDDDPIHFRSILCDDETCPYTEMHDNKTGGLQILQDNGTFFAEGGFNEYIVKIVETTRADMSTTSLSESFIIDTTPPVVGVVFDGLGADRDMNCSANMTFGEDSQCSSSDFEDTDIDFTNNTSEVHARWIDFEDKESGIVEYFWCVGSQPMKDDIRECESTGMRPNGSHYGLDFDQGDTYYVTVVACNAAGRCSANSSNGVTIDTTPPVMNFVRDGVLGADMDYQNFVDIMFAYFSGSDPDSGILSYEVAWGSAPGLSDVGQYVEIGNTTTWYVKLKDNALKKGHRYYATVRTTNKAGLMSEPMSSDGVVVGKTEYLFDKNTSASVFFDTVNMNVDGTRKDKGVGKTYGTLDIPEGAVGDDEVKLKCYSLDEKTIKSNMSEDGPVSDPEVTKPGQFMIGNYSFQIKALSPQNNTPEEGYKFAKPIKISMFYDVDKLVNANRRVTNKEVTKYDIDPVLYLWNKNNNTWMDASLTCPEPWYHVNRTIKMLTVNVCHLTQFAFFWTFKAQRGLMLFEKNSSVYNEEGEVEINRTSSVQTIELPIKRSKGAVGNIQVKWSLYNNQSSDTHKLVWPSSGVVEFEESQWNATLQLNIASDDVETKERVIWVTLDNTTGGAILASREETRSKILISENTKESYIIWIIVGVCSAIALIAIVFLAACWFKKRGHEENKVRRLSRRSQKDEIPMDTAGTLSANLVQSEMRPSPKIYRLKQQDDVESGSDSQTEPSYELNIRQPTKKKRKFFSKKIKPDEDPPSQYVNPVYGTTLSRGDNEGSTYDDGLRPTDEDDLSVWKNAAFGDVLRPADEGGASVSDNATYDDVVLPKNTDGPTVYDNPTYDTFVSPKHEDDISTPTDKEPKCMEPHESKMSFRNRMASGLSCGEVNLGEDEDEL</sequence>
<feature type="compositionally biased region" description="Basic and acidic residues" evidence="2">
    <location>
        <begin position="4736"/>
        <end position="4751"/>
    </location>
</feature>
<dbReference type="SUPFAM" id="SSF141072">
    <property type="entry name" value="CalX-like"/>
    <property type="match status" value="1"/>
</dbReference>
<feature type="transmembrane region" description="Helical" evidence="3">
    <location>
        <begin position="6587"/>
        <end position="6612"/>
    </location>
</feature>
<feature type="transmembrane region" description="Helical" evidence="3">
    <location>
        <begin position="2208"/>
        <end position="2232"/>
    </location>
</feature>
<dbReference type="OMA" id="CIRIRCK"/>
<dbReference type="SUPFAM" id="SSF48371">
    <property type="entry name" value="ARM repeat"/>
    <property type="match status" value="1"/>
</dbReference>
<dbReference type="SMART" id="SM00060">
    <property type="entry name" value="FN3"/>
    <property type="match status" value="11"/>
</dbReference>
<evidence type="ECO:0000259" key="4">
    <source>
        <dbReference type="PROSITE" id="PS50853"/>
    </source>
</evidence>
<keyword evidence="3" id="KW-0472">Membrane</keyword>
<keyword evidence="1" id="KW-0175">Coiled coil</keyword>
<evidence type="ECO:0000256" key="2">
    <source>
        <dbReference type="SAM" id="MobiDB-lite"/>
    </source>
</evidence>
<feature type="region of interest" description="Disordered" evidence="2">
    <location>
        <begin position="4732"/>
        <end position="4753"/>
    </location>
</feature>
<dbReference type="PANTHER" id="PTHR16897:SF2">
    <property type="entry name" value="OS03G0226600 PROTEIN"/>
    <property type="match status" value="1"/>
</dbReference>
<dbReference type="STRING" id="45351.A7S1W3"/>
<dbReference type="eggNOG" id="ENOG502RIGR">
    <property type="taxonomic scope" value="Eukaryota"/>
</dbReference>
<dbReference type="InterPro" id="IPR016024">
    <property type="entry name" value="ARM-type_fold"/>
</dbReference>
<feature type="domain" description="Fibronectin type-III" evidence="4">
    <location>
        <begin position="3432"/>
        <end position="3534"/>
    </location>
</feature>
<keyword evidence="3" id="KW-0812">Transmembrane</keyword>
<dbReference type="InterPro" id="IPR038081">
    <property type="entry name" value="CalX-like_sf"/>
</dbReference>
<feature type="transmembrane region" description="Helical" evidence="3">
    <location>
        <begin position="2176"/>
        <end position="2196"/>
    </location>
</feature>
<feature type="transmembrane region" description="Helical" evidence="3">
    <location>
        <begin position="12"/>
        <end position="35"/>
    </location>
</feature>
<organism evidence="5 6">
    <name type="scientific">Nematostella vectensis</name>
    <name type="common">Starlet sea anemone</name>
    <dbReference type="NCBI Taxonomy" id="45351"/>
    <lineage>
        <taxon>Eukaryota</taxon>
        <taxon>Metazoa</taxon>
        <taxon>Cnidaria</taxon>
        <taxon>Anthozoa</taxon>
        <taxon>Hexacorallia</taxon>
        <taxon>Actiniaria</taxon>
        <taxon>Edwardsiidae</taxon>
        <taxon>Nematostella</taxon>
    </lineage>
</organism>
<feature type="compositionally biased region" description="Basic residues" evidence="2">
    <location>
        <begin position="6685"/>
        <end position="6696"/>
    </location>
</feature>
<feature type="domain" description="Fibronectin type-III" evidence="4">
    <location>
        <begin position="4745"/>
        <end position="4844"/>
    </location>
</feature>
<dbReference type="InParanoid" id="A7S1W3"/>
<feature type="compositionally biased region" description="Polar residues" evidence="2">
    <location>
        <begin position="6706"/>
        <end position="6724"/>
    </location>
</feature>
<protein>
    <recommendedName>
        <fullName evidence="4">Fibronectin type-III domain-containing protein</fullName>
    </recommendedName>
</protein>
<feature type="domain" description="Fibronectin type-III" evidence="4">
    <location>
        <begin position="3227"/>
        <end position="3328"/>
    </location>
</feature>
<accession>A7S1W3</accession>
<dbReference type="EMBL" id="DS469566">
    <property type="protein sequence ID" value="EDO42273.1"/>
    <property type="molecule type" value="Genomic_DNA"/>
</dbReference>
<name>A7S1W3_NEMVE</name>
<evidence type="ECO:0000313" key="6">
    <source>
        <dbReference type="Proteomes" id="UP000001593"/>
    </source>
</evidence>
<keyword evidence="3" id="KW-1133">Transmembrane helix</keyword>
<reference evidence="5 6" key="1">
    <citation type="journal article" date="2007" name="Science">
        <title>Sea anemone genome reveals ancestral eumetazoan gene repertoire and genomic organization.</title>
        <authorList>
            <person name="Putnam N.H."/>
            <person name="Srivastava M."/>
            <person name="Hellsten U."/>
            <person name="Dirks B."/>
            <person name="Chapman J."/>
            <person name="Salamov A."/>
            <person name="Terry A."/>
            <person name="Shapiro H."/>
            <person name="Lindquist E."/>
            <person name="Kapitonov V.V."/>
            <person name="Jurka J."/>
            <person name="Genikhovich G."/>
            <person name="Grigoriev I.V."/>
            <person name="Lucas S.M."/>
            <person name="Steele R.E."/>
            <person name="Finnerty J.R."/>
            <person name="Technau U."/>
            <person name="Martindale M.Q."/>
            <person name="Rokhsar D.S."/>
        </authorList>
    </citation>
    <scope>NUCLEOTIDE SEQUENCE [LARGE SCALE GENOMIC DNA]</scope>
    <source>
        <strain evidence="6">CH2 X CH6</strain>
    </source>
</reference>
<dbReference type="InterPro" id="IPR036116">
    <property type="entry name" value="FN3_sf"/>
</dbReference>
<dbReference type="HOGENOM" id="CLU_222893_0_0_1"/>
<feature type="region of interest" description="Disordered" evidence="2">
    <location>
        <begin position="6769"/>
        <end position="6812"/>
    </location>
</feature>
<dbReference type="Gene3D" id="1.25.10.20">
    <property type="entry name" value="Vitellinogen, superhelical"/>
    <property type="match status" value="1"/>
</dbReference>
<dbReference type="Proteomes" id="UP000001593">
    <property type="component" value="Unassembled WGS sequence"/>
</dbReference>
<dbReference type="GO" id="GO:0005319">
    <property type="term" value="F:lipid transporter activity"/>
    <property type="evidence" value="ECO:0007669"/>
    <property type="project" value="InterPro"/>
</dbReference>
<gene>
    <name evidence="5" type="ORF">NEMVEDRAFT_v1g242265</name>
</gene>
<dbReference type="KEGG" id="nve:5514171"/>